<dbReference type="Pfam" id="PF12833">
    <property type="entry name" value="HTH_18"/>
    <property type="match status" value="1"/>
</dbReference>
<dbReference type="SUPFAM" id="SSF55136">
    <property type="entry name" value="Probable bacterial effector-binding domain"/>
    <property type="match status" value="1"/>
</dbReference>
<dbReference type="SMART" id="SM00342">
    <property type="entry name" value="HTH_ARAC"/>
    <property type="match status" value="1"/>
</dbReference>
<name>A0A7X1PKI4_9PSED</name>
<dbReference type="PANTHER" id="PTHR40055">
    <property type="entry name" value="TRANSCRIPTIONAL REGULATOR YGIV-RELATED"/>
    <property type="match status" value="1"/>
</dbReference>
<dbReference type="Proteomes" id="UP000486534">
    <property type="component" value="Unassembled WGS sequence"/>
</dbReference>
<proteinExistence type="predicted"/>
<evidence type="ECO:0000313" key="6">
    <source>
        <dbReference type="Proteomes" id="UP000486534"/>
    </source>
</evidence>
<dbReference type="InterPro" id="IPR050908">
    <property type="entry name" value="SmbC-like"/>
</dbReference>
<protein>
    <submittedName>
        <fullName evidence="5">Helix-turn-helix domain-containing protein</fullName>
    </submittedName>
</protein>
<dbReference type="PRINTS" id="PR00032">
    <property type="entry name" value="HTHARAC"/>
</dbReference>
<keyword evidence="1" id="KW-0805">Transcription regulation</keyword>
<dbReference type="SMART" id="SM00871">
    <property type="entry name" value="AraC_E_bind"/>
    <property type="match status" value="1"/>
</dbReference>
<evidence type="ECO:0000259" key="4">
    <source>
        <dbReference type="PROSITE" id="PS01124"/>
    </source>
</evidence>
<sequence>MTPAYHSLHEYTLRMNRVLEHIDQHLDQPLELGDLAQVAHFSPYHFHRLFSAWVGEPLGVYLRRRRLARGAHLLASHPAASILEIALEVGFGSGEAFSRAFKQHFSVSPSTWRDTEPKRWHRRLDDIRERRLRQLRNPDQTHIPAFDDPDAFIHLKELTMKVTIKELPPVRVAYLRYTGAYGPGIGLFWQQAVIPWMAENGLMGRARYGIGHDDPYVTPPEKCRYDACVEVPLDFKGRAPAVVTTLPGGLYAITHYQGKGPDIADTWSELCRDWLPKSGMQPDARPAFELYPMDAWSDRTGDLEFDICFPVKAL</sequence>
<dbReference type="Gene3D" id="1.10.10.60">
    <property type="entry name" value="Homeodomain-like"/>
    <property type="match status" value="2"/>
</dbReference>
<dbReference type="InterPro" id="IPR010499">
    <property type="entry name" value="AraC_E-bd"/>
</dbReference>
<dbReference type="Pfam" id="PF06445">
    <property type="entry name" value="GyrI-like"/>
    <property type="match status" value="1"/>
</dbReference>
<feature type="domain" description="HTH araC/xylS-type" evidence="4">
    <location>
        <begin position="16"/>
        <end position="115"/>
    </location>
</feature>
<dbReference type="InterPro" id="IPR020449">
    <property type="entry name" value="Tscrpt_reg_AraC-type_HTH"/>
</dbReference>
<evidence type="ECO:0000313" key="5">
    <source>
        <dbReference type="EMBL" id="MQA52915.1"/>
    </source>
</evidence>
<dbReference type="Gene3D" id="3.20.80.10">
    <property type="entry name" value="Regulatory factor, effector binding domain"/>
    <property type="match status" value="1"/>
</dbReference>
<dbReference type="InterPro" id="IPR009057">
    <property type="entry name" value="Homeodomain-like_sf"/>
</dbReference>
<dbReference type="InterPro" id="IPR029442">
    <property type="entry name" value="GyrI-like"/>
</dbReference>
<dbReference type="EMBL" id="WHUV01000001">
    <property type="protein sequence ID" value="MQA52915.1"/>
    <property type="molecule type" value="Genomic_DNA"/>
</dbReference>
<dbReference type="SUPFAM" id="SSF46689">
    <property type="entry name" value="Homeodomain-like"/>
    <property type="match status" value="2"/>
</dbReference>
<keyword evidence="3" id="KW-0804">Transcription</keyword>
<dbReference type="InterPro" id="IPR018060">
    <property type="entry name" value="HTH_AraC"/>
</dbReference>
<accession>A0A7X1PKI4</accession>
<dbReference type="InterPro" id="IPR018062">
    <property type="entry name" value="HTH_AraC-typ_CS"/>
</dbReference>
<dbReference type="PROSITE" id="PS00041">
    <property type="entry name" value="HTH_ARAC_FAMILY_1"/>
    <property type="match status" value="1"/>
</dbReference>
<dbReference type="AlphaFoldDB" id="A0A7X1PKI4"/>
<dbReference type="PROSITE" id="PS01124">
    <property type="entry name" value="HTH_ARAC_FAMILY_2"/>
    <property type="match status" value="1"/>
</dbReference>
<gene>
    <name evidence="5" type="ORF">GDH07_06180</name>
</gene>
<dbReference type="InterPro" id="IPR011256">
    <property type="entry name" value="Reg_factor_effector_dom_sf"/>
</dbReference>
<dbReference type="RefSeq" id="WP_152896926.1">
    <property type="nucleotide sequence ID" value="NZ_CP191492.1"/>
</dbReference>
<organism evidence="5 6">
    <name type="scientific">Pseudomonas piscis</name>
    <dbReference type="NCBI Taxonomy" id="2614538"/>
    <lineage>
        <taxon>Bacteria</taxon>
        <taxon>Pseudomonadati</taxon>
        <taxon>Pseudomonadota</taxon>
        <taxon>Gammaproteobacteria</taxon>
        <taxon>Pseudomonadales</taxon>
        <taxon>Pseudomonadaceae</taxon>
        <taxon>Pseudomonas</taxon>
    </lineage>
</organism>
<evidence type="ECO:0000256" key="1">
    <source>
        <dbReference type="ARBA" id="ARBA00023015"/>
    </source>
</evidence>
<reference evidence="5 6" key="1">
    <citation type="submission" date="2019-10" db="EMBL/GenBank/DDBJ databases">
        <title>Pseudomonas dajingensis sp. nov., isolated from the profound head ulcers of farmed Murray cod (Maccullochella peelii peelii).</title>
        <authorList>
            <person name="Liu Y."/>
        </authorList>
    </citation>
    <scope>NUCLEOTIDE SEQUENCE [LARGE SCALE GENOMIC DNA]</scope>
    <source>
        <strain evidence="5 6">MC042</strain>
    </source>
</reference>
<dbReference type="GO" id="GO:0043565">
    <property type="term" value="F:sequence-specific DNA binding"/>
    <property type="evidence" value="ECO:0007669"/>
    <property type="project" value="InterPro"/>
</dbReference>
<evidence type="ECO:0000256" key="2">
    <source>
        <dbReference type="ARBA" id="ARBA00023125"/>
    </source>
</evidence>
<dbReference type="GO" id="GO:0003700">
    <property type="term" value="F:DNA-binding transcription factor activity"/>
    <property type="evidence" value="ECO:0007669"/>
    <property type="project" value="InterPro"/>
</dbReference>
<keyword evidence="2" id="KW-0238">DNA-binding</keyword>
<comment type="caution">
    <text evidence="5">The sequence shown here is derived from an EMBL/GenBank/DDBJ whole genome shotgun (WGS) entry which is preliminary data.</text>
</comment>
<dbReference type="PANTHER" id="PTHR40055:SF1">
    <property type="entry name" value="TRANSCRIPTIONAL REGULATOR YGIV-RELATED"/>
    <property type="match status" value="1"/>
</dbReference>
<dbReference type="GO" id="GO:0009893">
    <property type="term" value="P:positive regulation of metabolic process"/>
    <property type="evidence" value="ECO:0007669"/>
    <property type="project" value="UniProtKB-ARBA"/>
</dbReference>
<evidence type="ECO:0000256" key="3">
    <source>
        <dbReference type="ARBA" id="ARBA00023163"/>
    </source>
</evidence>